<organism evidence="4 5">
    <name type="scientific">Halohasta litchfieldiae</name>
    <dbReference type="NCBI Taxonomy" id="1073996"/>
    <lineage>
        <taxon>Archaea</taxon>
        <taxon>Methanobacteriati</taxon>
        <taxon>Methanobacteriota</taxon>
        <taxon>Stenosarchaea group</taxon>
        <taxon>Halobacteria</taxon>
        <taxon>Halobacteriales</taxon>
        <taxon>Haloferacaceae</taxon>
        <taxon>Halohasta</taxon>
    </lineage>
</organism>
<evidence type="ECO:0000313" key="5">
    <source>
        <dbReference type="Proteomes" id="UP000198888"/>
    </source>
</evidence>
<evidence type="ECO:0000256" key="2">
    <source>
        <dbReference type="PROSITE-ProRule" id="PRU00703"/>
    </source>
</evidence>
<evidence type="ECO:0000256" key="1">
    <source>
        <dbReference type="ARBA" id="ARBA00023122"/>
    </source>
</evidence>
<gene>
    <name evidence="4" type="ORF">SAMN05444271_101100</name>
</gene>
<dbReference type="AlphaFoldDB" id="A0A1H6R9K1"/>
<name>A0A1H6R9K1_9EURY</name>
<dbReference type="Gene3D" id="3.10.580.10">
    <property type="entry name" value="CBS-domain"/>
    <property type="match status" value="2"/>
</dbReference>
<sequence>MHVVDVMTPRSELVTVELPGTRDDVLEYLQEHGFSSVPVVKESDGREVYRGLVSRDDLIDRPDEDQLALLMREVPTITTAADIHEAADLMQRETARRLPVVSEDDETELAGIITLTDVVRAIARAEIDGDREVGELATRDVNTTYVETPLAVAEREIYYANVPYTVVLGDEGEMAGMLTEVDIVEVARVVEGEDDTGESIAEQDSEWAWEGIKAVGNSYFPTRNVEIPAEPVSEIMTSDVVTISQTKTAKEAAQAMITNDIEQIPLVAGGDLVGIVRDMDLLGGL</sequence>
<dbReference type="KEGG" id="hae:halTADL_1865"/>
<dbReference type="CDD" id="cd04614">
    <property type="entry name" value="CBS_pair_arch2_repeat2"/>
    <property type="match status" value="1"/>
</dbReference>
<keyword evidence="5" id="KW-1185">Reference proteome</keyword>
<dbReference type="PANTHER" id="PTHR43080">
    <property type="entry name" value="CBS DOMAIN-CONTAINING PROTEIN CBSX3, MITOCHONDRIAL"/>
    <property type="match status" value="1"/>
</dbReference>
<dbReference type="SMART" id="SM00116">
    <property type="entry name" value="CBS"/>
    <property type="match status" value="4"/>
</dbReference>
<dbReference type="RefSeq" id="WP_089670609.1">
    <property type="nucleotide sequence ID" value="NZ_CP024845.1"/>
</dbReference>
<dbReference type="GeneID" id="35002650"/>
<evidence type="ECO:0000313" key="4">
    <source>
        <dbReference type="EMBL" id="SEI47862.1"/>
    </source>
</evidence>
<reference evidence="4 5" key="1">
    <citation type="submission" date="2016-10" db="EMBL/GenBank/DDBJ databases">
        <authorList>
            <person name="de Groot N.N."/>
        </authorList>
    </citation>
    <scope>NUCLEOTIDE SEQUENCE [LARGE SCALE GENOMIC DNA]</scope>
    <source>
        <strain evidence="4 5">DSM 22187</strain>
    </source>
</reference>
<dbReference type="OrthoDB" id="85195at2157"/>
<dbReference type="Proteomes" id="UP000198888">
    <property type="component" value="Unassembled WGS sequence"/>
</dbReference>
<dbReference type="PANTHER" id="PTHR43080:SF29">
    <property type="entry name" value="OS02G0818000 PROTEIN"/>
    <property type="match status" value="1"/>
</dbReference>
<dbReference type="SUPFAM" id="SSF54631">
    <property type="entry name" value="CBS-domain pair"/>
    <property type="match status" value="2"/>
</dbReference>
<evidence type="ECO:0000259" key="3">
    <source>
        <dbReference type="PROSITE" id="PS51371"/>
    </source>
</evidence>
<dbReference type="InterPro" id="IPR051257">
    <property type="entry name" value="Diverse_CBS-Domain"/>
</dbReference>
<accession>A0A2H4Q2M3</accession>
<feature type="domain" description="CBS" evidence="3">
    <location>
        <begin position="236"/>
        <end position="285"/>
    </location>
</feature>
<accession>A0A1H6R9K1</accession>
<protein>
    <submittedName>
        <fullName evidence="4">IMP dehydrogenase</fullName>
    </submittedName>
</protein>
<dbReference type="PROSITE" id="PS51371">
    <property type="entry name" value="CBS"/>
    <property type="match status" value="3"/>
</dbReference>
<dbReference type="InterPro" id="IPR046342">
    <property type="entry name" value="CBS_dom_sf"/>
</dbReference>
<dbReference type="InterPro" id="IPR000644">
    <property type="entry name" value="CBS_dom"/>
</dbReference>
<keyword evidence="1 2" id="KW-0129">CBS domain</keyword>
<feature type="domain" description="CBS" evidence="3">
    <location>
        <begin position="7"/>
        <end position="69"/>
    </location>
</feature>
<dbReference type="EMBL" id="FNYR01000001">
    <property type="protein sequence ID" value="SEI47862.1"/>
    <property type="molecule type" value="Genomic_DNA"/>
</dbReference>
<proteinExistence type="predicted"/>
<dbReference type="Pfam" id="PF00571">
    <property type="entry name" value="CBS"/>
    <property type="match status" value="4"/>
</dbReference>
<dbReference type="STRING" id="1073996.SAMN05444271_101100"/>
<feature type="domain" description="CBS" evidence="3">
    <location>
        <begin position="70"/>
        <end position="129"/>
    </location>
</feature>